<dbReference type="Proteomes" id="UP000473658">
    <property type="component" value="Unassembled WGS sequence"/>
</dbReference>
<dbReference type="GO" id="GO:0005886">
    <property type="term" value="C:plasma membrane"/>
    <property type="evidence" value="ECO:0007669"/>
    <property type="project" value="InterPro"/>
</dbReference>
<evidence type="ECO:0000256" key="1">
    <source>
        <dbReference type="SAM" id="MobiDB-lite"/>
    </source>
</evidence>
<name>A0AA88JRS9_RHIRH</name>
<keyword evidence="2" id="KW-0472">Membrane</keyword>
<protein>
    <submittedName>
        <fullName evidence="4">Anti-sigma factor</fullName>
    </submittedName>
</protein>
<sequence>MTLDRKDMAALADEYVLGLLEKRQAAEIEDAIEHDGELRAAIAVSRERFLPLDTSVDPAAVSDELWNNVDAALPLQGKPAARHPIHTANDNRSNAWRSLAVSAIAATVILAVGLVFSLTRTMEPIVIAVLVNEAGEVQAVVEDFGNEKATVRMLADFAVPQDKTIQVWTLPSKEVGPVSLGLIEGIRSARLEGPALPTPRSEQLYEITLEQAGGSPTGRPTGPILAKGFARMPR</sequence>
<dbReference type="InterPro" id="IPR018764">
    <property type="entry name" value="RskA_C"/>
</dbReference>
<reference evidence="4 5" key="1">
    <citation type="submission" date="2018-08" db="EMBL/GenBank/DDBJ databases">
        <title>Crown Gall in kiwifruit.</title>
        <authorList>
            <person name="Visnovsky S.B."/>
            <person name="Pitman A.R."/>
        </authorList>
    </citation>
    <scope>NUCLEOTIDE SEQUENCE [LARGE SCALE GENOMIC DNA]</scope>
    <source>
        <strain evidence="4 5">SBV_302_78_2</strain>
    </source>
</reference>
<dbReference type="GO" id="GO:0016989">
    <property type="term" value="F:sigma factor antagonist activity"/>
    <property type="evidence" value="ECO:0007669"/>
    <property type="project" value="TreeGrafter"/>
</dbReference>
<accession>A0AA88JRS9</accession>
<dbReference type="Pfam" id="PF10099">
    <property type="entry name" value="RskA_C"/>
    <property type="match status" value="1"/>
</dbReference>
<dbReference type="InterPro" id="IPR051474">
    <property type="entry name" value="Anti-sigma-K/W_factor"/>
</dbReference>
<comment type="caution">
    <text evidence="4">The sequence shown here is derived from an EMBL/GenBank/DDBJ whole genome shotgun (WGS) entry which is preliminary data.</text>
</comment>
<evidence type="ECO:0000256" key="2">
    <source>
        <dbReference type="SAM" id="Phobius"/>
    </source>
</evidence>
<keyword evidence="2" id="KW-1133">Transmembrane helix</keyword>
<dbReference type="EMBL" id="QRFF01000002">
    <property type="protein sequence ID" value="KAA3503313.1"/>
    <property type="molecule type" value="Genomic_DNA"/>
</dbReference>
<evidence type="ECO:0000313" key="4">
    <source>
        <dbReference type="EMBL" id="KAA3503313.1"/>
    </source>
</evidence>
<feature type="domain" description="Anti-sigma K factor RskA C-terminal" evidence="3">
    <location>
        <begin position="101"/>
        <end position="224"/>
    </location>
</feature>
<feature type="region of interest" description="Disordered" evidence="1">
    <location>
        <begin position="211"/>
        <end position="234"/>
    </location>
</feature>
<gene>
    <name evidence="4" type="ORF">DXM27_07440</name>
</gene>
<keyword evidence="2" id="KW-0812">Transmembrane</keyword>
<organism evidence="4 5">
    <name type="scientific">Rhizobium rhizogenes</name>
    <name type="common">Agrobacterium rhizogenes</name>
    <dbReference type="NCBI Taxonomy" id="359"/>
    <lineage>
        <taxon>Bacteria</taxon>
        <taxon>Pseudomonadati</taxon>
        <taxon>Pseudomonadota</taxon>
        <taxon>Alphaproteobacteria</taxon>
        <taxon>Hyphomicrobiales</taxon>
        <taxon>Rhizobiaceae</taxon>
        <taxon>Rhizobium/Agrobacterium group</taxon>
        <taxon>Rhizobium</taxon>
    </lineage>
</organism>
<dbReference type="PANTHER" id="PTHR37461:SF1">
    <property type="entry name" value="ANTI-SIGMA-K FACTOR RSKA"/>
    <property type="match status" value="1"/>
</dbReference>
<evidence type="ECO:0000259" key="3">
    <source>
        <dbReference type="Pfam" id="PF10099"/>
    </source>
</evidence>
<dbReference type="AlphaFoldDB" id="A0AA88JRS9"/>
<dbReference type="GO" id="GO:0006417">
    <property type="term" value="P:regulation of translation"/>
    <property type="evidence" value="ECO:0007669"/>
    <property type="project" value="TreeGrafter"/>
</dbReference>
<feature type="transmembrane region" description="Helical" evidence="2">
    <location>
        <begin position="99"/>
        <end position="118"/>
    </location>
</feature>
<proteinExistence type="predicted"/>
<dbReference type="PANTHER" id="PTHR37461">
    <property type="entry name" value="ANTI-SIGMA-K FACTOR RSKA"/>
    <property type="match status" value="1"/>
</dbReference>
<evidence type="ECO:0000313" key="5">
    <source>
        <dbReference type="Proteomes" id="UP000473658"/>
    </source>
</evidence>
<dbReference type="RefSeq" id="WP_149898500.1">
    <property type="nucleotide sequence ID" value="NZ_QRFF01000002.1"/>
</dbReference>